<keyword evidence="8 9" id="KW-0472">Membrane</keyword>
<organism evidence="11 12">
    <name type="scientific">Pseudaquabacterium pictum</name>
    <dbReference type="NCBI Taxonomy" id="2315236"/>
    <lineage>
        <taxon>Bacteria</taxon>
        <taxon>Pseudomonadati</taxon>
        <taxon>Pseudomonadota</taxon>
        <taxon>Betaproteobacteria</taxon>
        <taxon>Burkholderiales</taxon>
        <taxon>Sphaerotilaceae</taxon>
        <taxon>Pseudaquabacterium</taxon>
    </lineage>
</organism>
<feature type="transmembrane region" description="Helical" evidence="9">
    <location>
        <begin position="292"/>
        <end position="317"/>
    </location>
</feature>
<dbReference type="Proteomes" id="UP000301751">
    <property type="component" value="Unassembled WGS sequence"/>
</dbReference>
<dbReference type="SFLD" id="SFLDF00027">
    <property type="entry name" value="p-type_atpase"/>
    <property type="match status" value="1"/>
</dbReference>
<feature type="transmembrane region" description="Helical" evidence="9">
    <location>
        <begin position="732"/>
        <end position="756"/>
    </location>
</feature>
<accession>A0A480AJW0</accession>
<dbReference type="InterPro" id="IPR044492">
    <property type="entry name" value="P_typ_ATPase_HD_dom"/>
</dbReference>
<dbReference type="PRINTS" id="PR00120">
    <property type="entry name" value="HATPASE"/>
</dbReference>
<dbReference type="InterPro" id="IPR023298">
    <property type="entry name" value="ATPase_P-typ_TM_dom_sf"/>
</dbReference>
<evidence type="ECO:0000313" key="12">
    <source>
        <dbReference type="Proteomes" id="UP000301751"/>
    </source>
</evidence>
<dbReference type="InterPro" id="IPR001757">
    <property type="entry name" value="P_typ_ATPase"/>
</dbReference>
<dbReference type="PANTHER" id="PTHR43294:SF20">
    <property type="entry name" value="P-TYPE ATPASE"/>
    <property type="match status" value="1"/>
</dbReference>
<feature type="transmembrane region" description="Helical" evidence="9">
    <location>
        <begin position="909"/>
        <end position="926"/>
    </location>
</feature>
<comment type="subcellular location">
    <subcellularLocation>
        <location evidence="1">Membrane</location>
        <topology evidence="1">Multi-pass membrane protein</topology>
    </subcellularLocation>
</comment>
<dbReference type="GO" id="GO:0005886">
    <property type="term" value="C:plasma membrane"/>
    <property type="evidence" value="ECO:0007669"/>
    <property type="project" value="TreeGrafter"/>
</dbReference>
<dbReference type="InterPro" id="IPR059000">
    <property type="entry name" value="ATPase_P-type_domA"/>
</dbReference>
<dbReference type="Gene3D" id="3.40.1110.10">
    <property type="entry name" value="Calcium-transporting ATPase, cytoplasmic domain N"/>
    <property type="match status" value="1"/>
</dbReference>
<keyword evidence="7 9" id="KW-1133">Transmembrane helix</keyword>
<feature type="transmembrane region" description="Helical" evidence="9">
    <location>
        <begin position="260"/>
        <end position="280"/>
    </location>
</feature>
<dbReference type="PROSITE" id="PS00154">
    <property type="entry name" value="ATPASE_E1_E2"/>
    <property type="match status" value="1"/>
</dbReference>
<dbReference type="InterPro" id="IPR004014">
    <property type="entry name" value="ATPase_P-typ_cation-transptr_N"/>
</dbReference>
<dbReference type="Pfam" id="PF00122">
    <property type="entry name" value="E1-E2_ATPase"/>
    <property type="match status" value="1"/>
</dbReference>
<dbReference type="Gene3D" id="1.20.1110.10">
    <property type="entry name" value="Calcium-transporting ATPase, transmembrane domain"/>
    <property type="match status" value="1"/>
</dbReference>
<protein>
    <submittedName>
        <fullName evidence="11">Haloacid dehalogenase</fullName>
    </submittedName>
</protein>
<evidence type="ECO:0000256" key="5">
    <source>
        <dbReference type="ARBA" id="ARBA00022840"/>
    </source>
</evidence>
<dbReference type="Gene3D" id="2.70.150.10">
    <property type="entry name" value="Calcium-transporting ATPase, cytoplasmic transduction domain A"/>
    <property type="match status" value="1"/>
</dbReference>
<feature type="domain" description="Cation-transporting P-type ATPase N-terminal" evidence="10">
    <location>
        <begin position="12"/>
        <end position="86"/>
    </location>
</feature>
<dbReference type="Pfam" id="PF00690">
    <property type="entry name" value="Cation_ATPase_N"/>
    <property type="match status" value="1"/>
</dbReference>
<dbReference type="GO" id="GO:0030007">
    <property type="term" value="P:intracellular potassium ion homeostasis"/>
    <property type="evidence" value="ECO:0007669"/>
    <property type="project" value="TreeGrafter"/>
</dbReference>
<dbReference type="Gene3D" id="3.40.50.1000">
    <property type="entry name" value="HAD superfamily/HAD-like"/>
    <property type="match status" value="1"/>
</dbReference>
<dbReference type="SMART" id="SM00831">
    <property type="entry name" value="Cation_ATPase_N"/>
    <property type="match status" value="1"/>
</dbReference>
<dbReference type="Pfam" id="PF13246">
    <property type="entry name" value="Cation_ATPase"/>
    <property type="match status" value="1"/>
</dbReference>
<dbReference type="SFLD" id="SFLDS00003">
    <property type="entry name" value="Haloacid_Dehalogenase"/>
    <property type="match status" value="1"/>
</dbReference>
<dbReference type="SFLD" id="SFLDG00002">
    <property type="entry name" value="C1.7:_P-type_atpase_like"/>
    <property type="match status" value="1"/>
</dbReference>
<comment type="caution">
    <text evidence="11">The sequence shown here is derived from an EMBL/GenBank/DDBJ whole genome shotgun (WGS) entry which is preliminary data.</text>
</comment>
<evidence type="ECO:0000313" key="11">
    <source>
        <dbReference type="EMBL" id="GCL61821.1"/>
    </source>
</evidence>
<evidence type="ECO:0000256" key="6">
    <source>
        <dbReference type="ARBA" id="ARBA00022967"/>
    </source>
</evidence>
<proteinExistence type="inferred from homology"/>
<dbReference type="InterPro" id="IPR036412">
    <property type="entry name" value="HAD-like_sf"/>
</dbReference>
<dbReference type="InterPro" id="IPR023214">
    <property type="entry name" value="HAD_sf"/>
</dbReference>
<dbReference type="SUPFAM" id="SSF81665">
    <property type="entry name" value="Calcium ATPase, transmembrane domain M"/>
    <property type="match status" value="1"/>
</dbReference>
<keyword evidence="5" id="KW-0067">ATP-binding</keyword>
<evidence type="ECO:0000256" key="7">
    <source>
        <dbReference type="ARBA" id="ARBA00022989"/>
    </source>
</evidence>
<evidence type="ECO:0000256" key="4">
    <source>
        <dbReference type="ARBA" id="ARBA00022741"/>
    </source>
</evidence>
<keyword evidence="3 9" id="KW-0812">Transmembrane</keyword>
<dbReference type="PRINTS" id="PR00119">
    <property type="entry name" value="CATATPASE"/>
</dbReference>
<dbReference type="InterPro" id="IPR006068">
    <property type="entry name" value="ATPase_P-typ_cation-transptr_C"/>
</dbReference>
<dbReference type="GO" id="GO:0016887">
    <property type="term" value="F:ATP hydrolysis activity"/>
    <property type="evidence" value="ECO:0007669"/>
    <property type="project" value="InterPro"/>
</dbReference>
<comment type="similarity">
    <text evidence="2">Belongs to the cation transport ATPase (P-type) (TC 3.A.3) family. Type IIA subfamily.</text>
</comment>
<dbReference type="GO" id="GO:1902600">
    <property type="term" value="P:proton transmembrane transport"/>
    <property type="evidence" value="ECO:0007669"/>
    <property type="project" value="TreeGrafter"/>
</dbReference>
<dbReference type="InterPro" id="IPR008250">
    <property type="entry name" value="ATPase_P-typ_transduc_dom_A_sf"/>
</dbReference>
<feature type="transmembrane region" description="Helical" evidence="9">
    <location>
        <begin position="877"/>
        <end position="897"/>
    </location>
</feature>
<keyword evidence="12" id="KW-1185">Reference proteome</keyword>
<reference evidence="12" key="1">
    <citation type="submission" date="2019-03" db="EMBL/GenBank/DDBJ databases">
        <title>Aquabacterium pictum sp.nov., the first bacteriochlorophyll a-containing freshwater bacterium in the genus Aquabacterium of the class Betaproteobacteria.</title>
        <authorList>
            <person name="Hirose S."/>
            <person name="Tank M."/>
            <person name="Hara E."/>
            <person name="Tamaki H."/>
            <person name="Takaichi S."/>
            <person name="Haruta S."/>
            <person name="Hanada S."/>
        </authorList>
    </citation>
    <scope>NUCLEOTIDE SEQUENCE [LARGE SCALE GENOMIC DNA]</scope>
    <source>
        <strain evidence="12">W35</strain>
    </source>
</reference>
<dbReference type="SUPFAM" id="SSF56784">
    <property type="entry name" value="HAD-like"/>
    <property type="match status" value="1"/>
</dbReference>
<dbReference type="Pfam" id="PF00689">
    <property type="entry name" value="Cation_ATPase_C"/>
    <property type="match status" value="1"/>
</dbReference>
<dbReference type="SUPFAM" id="SSF81653">
    <property type="entry name" value="Calcium ATPase, transduction domain A"/>
    <property type="match status" value="1"/>
</dbReference>
<feature type="transmembrane region" description="Helical" evidence="9">
    <location>
        <begin position="70"/>
        <end position="87"/>
    </location>
</feature>
<evidence type="ECO:0000256" key="2">
    <source>
        <dbReference type="ARBA" id="ARBA00005675"/>
    </source>
</evidence>
<dbReference type="InterPro" id="IPR018303">
    <property type="entry name" value="ATPase_P-typ_P_site"/>
</dbReference>
<feature type="transmembrane region" description="Helical" evidence="9">
    <location>
        <begin position="93"/>
        <end position="113"/>
    </location>
</feature>
<dbReference type="PANTHER" id="PTHR43294">
    <property type="entry name" value="SODIUM/POTASSIUM-TRANSPORTING ATPASE SUBUNIT ALPHA"/>
    <property type="match status" value="1"/>
</dbReference>
<dbReference type="GO" id="GO:0005391">
    <property type="term" value="F:P-type sodium:potassium-exchanging transporter activity"/>
    <property type="evidence" value="ECO:0007669"/>
    <property type="project" value="TreeGrafter"/>
</dbReference>
<dbReference type="SUPFAM" id="SSF81660">
    <property type="entry name" value="Metal cation-transporting ATPase, ATP-binding domain N"/>
    <property type="match status" value="1"/>
</dbReference>
<evidence type="ECO:0000256" key="1">
    <source>
        <dbReference type="ARBA" id="ARBA00004141"/>
    </source>
</evidence>
<dbReference type="RefSeq" id="WP_137731588.1">
    <property type="nucleotide sequence ID" value="NZ_BJCL01000002.1"/>
</dbReference>
<name>A0A480AJW0_9BURK</name>
<dbReference type="AlphaFoldDB" id="A0A480AJW0"/>
<dbReference type="OrthoDB" id="9814270at2"/>
<dbReference type="GO" id="GO:0006883">
    <property type="term" value="P:intracellular sodium ion homeostasis"/>
    <property type="evidence" value="ECO:0007669"/>
    <property type="project" value="TreeGrafter"/>
</dbReference>
<gene>
    <name evidence="11" type="primary">atp2C1</name>
    <name evidence="11" type="ORF">AQPW35_09020</name>
</gene>
<evidence type="ECO:0000259" key="10">
    <source>
        <dbReference type="SMART" id="SM00831"/>
    </source>
</evidence>
<dbReference type="EMBL" id="BJCL01000002">
    <property type="protein sequence ID" value="GCL61821.1"/>
    <property type="molecule type" value="Genomic_DNA"/>
</dbReference>
<keyword evidence="4" id="KW-0547">Nucleotide-binding</keyword>
<keyword evidence="6" id="KW-1278">Translocase</keyword>
<dbReference type="InterPro" id="IPR023299">
    <property type="entry name" value="ATPase_P-typ_cyto_dom_N"/>
</dbReference>
<evidence type="ECO:0000256" key="9">
    <source>
        <dbReference type="SAM" id="Phobius"/>
    </source>
</evidence>
<sequence>MPVQPATFPADDHSLQEAADVARRQGCDTSQGLGTTEAARRLAADGPNQLHRAAPPAPWRRLLAPLAEPLSLLLAGAAALSLGVWWLQGAAGAPIDSVVITAVLLLNTGIGAWQQARADQAVTALARLSAAQASVRRGGQLLRVPAASLVRGDLLVLAEGDAVAADARLLRASSLGLLEAALTGESTVVAKRSATLPAAQALADRSNMVWQGTAVVQGHGLAVVTATGMGTAMGAIARLLAETTPPPTPLQVEVARLGRWLGWAALAVAAVVVAAVAAVAPPAGLADALPLLLLGVSLAVAAVPEGLAAIVTVLLALGVQRMAGHRAVVRQLAAVETLGCASVIATDKTGTLTRGEMTLLRLATASGAARCSGTGYGPGGQVLLPDAHDQPLPTGVLTDEVTALLGCAVLACNASVHRSAAGTWLAQGDPTEAALVVADAKLGARRWPAQRHSRFGELAFSAERQRMATLVHDHQRADAAMLVCKGAPAVVLARCSHRWVGAALQPLDDAIRDQLLAEAATLSGQALRTLAVATRDLTAAEAAAPPTDALEQGLAWRGLLGLMDPPRPEAAAAIAQAQQAGIRVVMITGDHPATALRIATDLGLVPPGAAALTGPQIGAMDDAALAAASAGTGVYARVAPAQKLRLVQALQAGGAVVAMTGDGVNDAPALRAADIGVAMGLAGTEVSRQAARMVLADDNLATLVHAVREGRGVFDNLRKTLHYLLSSNLGEVLVVLGGVLGAGLLGLGAPGGALVLPLLATQVLWINLITDSGPALALGVEPVDPAVMQRPPRPRQARLLDAPLAWAVLRGGGLMAALTLLALDACLPGGLIAGSGSIDLARTAAFTTLVLSQLFNALACRSATASALQAGFSHNRWLWASLALGVLLQVAVVHLPWLNQAFGTVPMAPAQWALCGALASGTLWGSELRKWWGRRRPQG</sequence>
<dbReference type="GO" id="GO:1990573">
    <property type="term" value="P:potassium ion import across plasma membrane"/>
    <property type="evidence" value="ECO:0007669"/>
    <property type="project" value="TreeGrafter"/>
</dbReference>
<dbReference type="InterPro" id="IPR050510">
    <property type="entry name" value="Cation_transp_ATPase_P-type"/>
</dbReference>
<evidence type="ECO:0000256" key="8">
    <source>
        <dbReference type="ARBA" id="ARBA00023136"/>
    </source>
</evidence>
<dbReference type="NCBIfam" id="TIGR01494">
    <property type="entry name" value="ATPase_P-type"/>
    <property type="match status" value="2"/>
</dbReference>
<evidence type="ECO:0000256" key="3">
    <source>
        <dbReference type="ARBA" id="ARBA00022692"/>
    </source>
</evidence>
<dbReference type="GO" id="GO:0036376">
    <property type="term" value="P:sodium ion export across plasma membrane"/>
    <property type="evidence" value="ECO:0007669"/>
    <property type="project" value="TreeGrafter"/>
</dbReference>
<dbReference type="GO" id="GO:0005524">
    <property type="term" value="F:ATP binding"/>
    <property type="evidence" value="ECO:0007669"/>
    <property type="project" value="UniProtKB-KW"/>
</dbReference>